<comment type="caution">
    <text evidence="1">The sequence shown here is derived from an EMBL/GenBank/DDBJ whole genome shotgun (WGS) entry which is preliminary data.</text>
</comment>
<evidence type="ECO:0008006" key="3">
    <source>
        <dbReference type="Google" id="ProtNLM"/>
    </source>
</evidence>
<sequence length="280" mass="28655">DNVLDAVDDSYTVDTGVSGVIPDSNVLDNDTLNGDPVAPTDVVLTSTPTDELTINEDGSVSVAPGTADGTYTIDYTICEAANTDNCDSGTVTIQVGPDMDNVLDAVDDSYTVDTGVSGVIPDSNVLDNDTLNGEPVAPTDVVLTSTPTDELTINEDGSVSVAPGTADGTYTIDYTICEAANTDNCDSGTVTIQVGPDMDNVLDAVDDSYTVDMGVSGVIPDSNVLDNDTLNGNPVAPTDVVLTSTPTDELTINEDGSVSVAPGTADGTYTIDYTICEAAN</sequence>
<feature type="non-terminal residue" evidence="1">
    <location>
        <position position="280"/>
    </location>
</feature>
<protein>
    <recommendedName>
        <fullName evidence="3">Gliding motility-associated C-terminal domain-containing protein</fullName>
    </recommendedName>
</protein>
<evidence type="ECO:0000313" key="2">
    <source>
        <dbReference type="Proteomes" id="UP000618952"/>
    </source>
</evidence>
<proteinExistence type="predicted"/>
<accession>A0ABR7QTY6</accession>
<keyword evidence="2" id="KW-1185">Reference proteome</keyword>
<evidence type="ECO:0000313" key="1">
    <source>
        <dbReference type="EMBL" id="MBC8770646.1"/>
    </source>
</evidence>
<reference evidence="1 2" key="1">
    <citation type="submission" date="2020-08" db="EMBL/GenBank/DDBJ databases">
        <title>Arenibacter gaetbuli sp. nov., isolated from a sand dune.</title>
        <authorList>
            <person name="Park S."/>
            <person name="Yoon J.-H."/>
        </authorList>
    </citation>
    <scope>NUCLEOTIDE SEQUENCE [LARGE SCALE GENOMIC DNA]</scope>
    <source>
        <strain evidence="1 2">BSSL-BM3</strain>
    </source>
</reference>
<dbReference type="EMBL" id="JACLHY010000063">
    <property type="protein sequence ID" value="MBC8770646.1"/>
    <property type="molecule type" value="Genomic_DNA"/>
</dbReference>
<organism evidence="1 2">
    <name type="scientific">Arenibacter arenosicollis</name>
    <dbReference type="NCBI Taxonomy" id="2762274"/>
    <lineage>
        <taxon>Bacteria</taxon>
        <taxon>Pseudomonadati</taxon>
        <taxon>Bacteroidota</taxon>
        <taxon>Flavobacteriia</taxon>
        <taxon>Flavobacteriales</taxon>
        <taxon>Flavobacteriaceae</taxon>
        <taxon>Arenibacter</taxon>
    </lineage>
</organism>
<feature type="non-terminal residue" evidence="1">
    <location>
        <position position="1"/>
    </location>
</feature>
<name>A0ABR7QTY6_9FLAO</name>
<dbReference type="Proteomes" id="UP000618952">
    <property type="component" value="Unassembled WGS sequence"/>
</dbReference>
<gene>
    <name evidence="1" type="ORF">H4O18_21860</name>
</gene>